<keyword evidence="6" id="KW-0547">Nucleotide-binding</keyword>
<dbReference type="OrthoDB" id="9813938at2"/>
<evidence type="ECO:0000256" key="1">
    <source>
        <dbReference type="ARBA" id="ARBA00010757"/>
    </source>
</evidence>
<dbReference type="Gene3D" id="1.10.20.60">
    <property type="entry name" value="Glu-tRNAGln amidotransferase C subunit, N-terminal domain"/>
    <property type="match status" value="1"/>
</dbReference>
<comment type="similarity">
    <text evidence="1 6">Belongs to the GatC family.</text>
</comment>
<gene>
    <name evidence="6 7" type="primary">gatC</name>
    <name evidence="7" type="ORF">FYJ27_11065</name>
</gene>
<keyword evidence="6" id="KW-0648">Protein biosynthesis</keyword>
<dbReference type="GO" id="GO:0006450">
    <property type="term" value="P:regulation of translational fidelity"/>
    <property type="evidence" value="ECO:0007669"/>
    <property type="project" value="InterPro"/>
</dbReference>
<dbReference type="EC" id="6.3.5.-" evidence="6"/>
<proteinExistence type="inferred from homology"/>
<keyword evidence="7" id="KW-0808">Transferase</keyword>
<dbReference type="PANTHER" id="PTHR15004">
    <property type="entry name" value="GLUTAMYL-TRNA(GLN) AMIDOTRANSFERASE SUBUNIT C, MITOCHONDRIAL"/>
    <property type="match status" value="1"/>
</dbReference>
<comment type="caution">
    <text evidence="7">The sequence shown here is derived from an EMBL/GenBank/DDBJ whole genome shotgun (WGS) entry which is preliminary data.</text>
</comment>
<name>A0A844FK77_9FIRM</name>
<comment type="catalytic activity">
    <reaction evidence="5 6">
        <text>L-glutamyl-tRNA(Gln) + L-glutamine + ATP + H2O = L-glutaminyl-tRNA(Gln) + L-glutamate + ADP + phosphate + H(+)</text>
        <dbReference type="Rhea" id="RHEA:17521"/>
        <dbReference type="Rhea" id="RHEA-COMP:9681"/>
        <dbReference type="Rhea" id="RHEA-COMP:9684"/>
        <dbReference type="ChEBI" id="CHEBI:15377"/>
        <dbReference type="ChEBI" id="CHEBI:15378"/>
        <dbReference type="ChEBI" id="CHEBI:29985"/>
        <dbReference type="ChEBI" id="CHEBI:30616"/>
        <dbReference type="ChEBI" id="CHEBI:43474"/>
        <dbReference type="ChEBI" id="CHEBI:58359"/>
        <dbReference type="ChEBI" id="CHEBI:78520"/>
        <dbReference type="ChEBI" id="CHEBI:78521"/>
        <dbReference type="ChEBI" id="CHEBI:456216"/>
    </reaction>
</comment>
<dbReference type="PANTHER" id="PTHR15004:SF0">
    <property type="entry name" value="GLUTAMYL-TRNA(GLN) AMIDOTRANSFERASE SUBUNIT C, MITOCHONDRIAL"/>
    <property type="match status" value="1"/>
</dbReference>
<protein>
    <recommendedName>
        <fullName evidence="6">Aspartyl/glutamyl-tRNA(Asn/Gln) amidotransferase subunit C</fullName>
        <shortName evidence="6">Asp/Glu-ADT subunit C</shortName>
        <ecNumber evidence="6">6.3.5.-</ecNumber>
    </recommendedName>
</protein>
<evidence type="ECO:0000256" key="3">
    <source>
        <dbReference type="ARBA" id="ARBA00024799"/>
    </source>
</evidence>
<dbReference type="SUPFAM" id="SSF141000">
    <property type="entry name" value="Glu-tRNAGln amidotransferase C subunit"/>
    <property type="match status" value="1"/>
</dbReference>
<dbReference type="InterPro" id="IPR036113">
    <property type="entry name" value="Asp/Glu-ADT_sf_sub_c"/>
</dbReference>
<evidence type="ECO:0000256" key="2">
    <source>
        <dbReference type="ARBA" id="ARBA00011123"/>
    </source>
</evidence>
<dbReference type="InterPro" id="IPR003837">
    <property type="entry name" value="GatC"/>
</dbReference>
<comment type="catalytic activity">
    <reaction evidence="4 6">
        <text>L-aspartyl-tRNA(Asn) + L-glutamine + ATP + H2O = L-asparaginyl-tRNA(Asn) + L-glutamate + ADP + phosphate + 2 H(+)</text>
        <dbReference type="Rhea" id="RHEA:14513"/>
        <dbReference type="Rhea" id="RHEA-COMP:9674"/>
        <dbReference type="Rhea" id="RHEA-COMP:9677"/>
        <dbReference type="ChEBI" id="CHEBI:15377"/>
        <dbReference type="ChEBI" id="CHEBI:15378"/>
        <dbReference type="ChEBI" id="CHEBI:29985"/>
        <dbReference type="ChEBI" id="CHEBI:30616"/>
        <dbReference type="ChEBI" id="CHEBI:43474"/>
        <dbReference type="ChEBI" id="CHEBI:58359"/>
        <dbReference type="ChEBI" id="CHEBI:78515"/>
        <dbReference type="ChEBI" id="CHEBI:78516"/>
        <dbReference type="ChEBI" id="CHEBI:456216"/>
    </reaction>
</comment>
<dbReference type="AlphaFoldDB" id="A0A844FK77"/>
<dbReference type="GO" id="GO:0070681">
    <property type="term" value="P:glutaminyl-tRNAGln biosynthesis via transamidation"/>
    <property type="evidence" value="ECO:0007669"/>
    <property type="project" value="TreeGrafter"/>
</dbReference>
<evidence type="ECO:0000256" key="4">
    <source>
        <dbReference type="ARBA" id="ARBA00047380"/>
    </source>
</evidence>
<dbReference type="GO" id="GO:0005524">
    <property type="term" value="F:ATP binding"/>
    <property type="evidence" value="ECO:0007669"/>
    <property type="project" value="UniProtKB-KW"/>
</dbReference>
<dbReference type="HAMAP" id="MF_00122">
    <property type="entry name" value="GatC"/>
    <property type="match status" value="1"/>
</dbReference>
<dbReference type="Proteomes" id="UP000462760">
    <property type="component" value="Unassembled WGS sequence"/>
</dbReference>
<keyword evidence="6" id="KW-0436">Ligase</keyword>
<dbReference type="EMBL" id="VULR01000020">
    <property type="protein sequence ID" value="MSS44245.1"/>
    <property type="molecule type" value="Genomic_DNA"/>
</dbReference>
<evidence type="ECO:0000313" key="7">
    <source>
        <dbReference type="EMBL" id="MSS44245.1"/>
    </source>
</evidence>
<organism evidence="7 8">
    <name type="scientific">Anaerosalibacter bizertensis</name>
    <dbReference type="NCBI Taxonomy" id="932217"/>
    <lineage>
        <taxon>Bacteria</taxon>
        <taxon>Bacillati</taxon>
        <taxon>Bacillota</taxon>
        <taxon>Tissierellia</taxon>
        <taxon>Tissierellales</taxon>
        <taxon>Sporanaerobacteraceae</taxon>
        <taxon>Anaerosalibacter</taxon>
    </lineage>
</organism>
<reference evidence="7 8" key="1">
    <citation type="submission" date="2019-08" db="EMBL/GenBank/DDBJ databases">
        <title>In-depth cultivation of the pig gut microbiome towards novel bacterial diversity and tailored functional studies.</title>
        <authorList>
            <person name="Wylensek D."/>
            <person name="Hitch T.C.A."/>
            <person name="Clavel T."/>
        </authorList>
    </citation>
    <scope>NUCLEOTIDE SEQUENCE [LARGE SCALE GENOMIC DNA]</scope>
    <source>
        <strain evidence="7 8">Med78-601-WT-4W-RMD-3</strain>
    </source>
</reference>
<comment type="subunit">
    <text evidence="2 6">Heterotrimer of A, B and C subunits.</text>
</comment>
<evidence type="ECO:0000256" key="5">
    <source>
        <dbReference type="ARBA" id="ARBA00047913"/>
    </source>
</evidence>
<keyword evidence="6" id="KW-0067">ATP-binding</keyword>
<dbReference type="RefSeq" id="WP_154484918.1">
    <property type="nucleotide sequence ID" value="NZ_VULR01000020.1"/>
</dbReference>
<accession>A0A844FK77</accession>
<dbReference type="GO" id="GO:0016740">
    <property type="term" value="F:transferase activity"/>
    <property type="evidence" value="ECO:0007669"/>
    <property type="project" value="UniProtKB-KW"/>
</dbReference>
<dbReference type="NCBIfam" id="TIGR00135">
    <property type="entry name" value="gatC"/>
    <property type="match status" value="1"/>
</dbReference>
<sequence>MISKVEIEHVANLAKLKFDEKEIEDFTEKFSEIIGYVEKLQEVDTENVKATYQVNPNIQLMREDKVEESFSNEEALSNAPDKQYGYFKLPKILD</sequence>
<dbReference type="GO" id="GO:0006412">
    <property type="term" value="P:translation"/>
    <property type="evidence" value="ECO:0007669"/>
    <property type="project" value="UniProtKB-UniRule"/>
</dbReference>
<dbReference type="GO" id="GO:0050567">
    <property type="term" value="F:glutaminyl-tRNA synthase (glutamine-hydrolyzing) activity"/>
    <property type="evidence" value="ECO:0007669"/>
    <property type="project" value="UniProtKB-UniRule"/>
</dbReference>
<evidence type="ECO:0000313" key="8">
    <source>
        <dbReference type="Proteomes" id="UP000462760"/>
    </source>
</evidence>
<comment type="function">
    <text evidence="3 6">Allows the formation of correctly charged Asn-tRNA(Asn) or Gln-tRNA(Gln) through the transamidation of misacylated Asp-tRNA(Asn) or Glu-tRNA(Gln) in organisms which lack either or both of asparaginyl-tRNA or glutaminyl-tRNA synthetases. The reaction takes place in the presence of glutamine and ATP through an activated phospho-Asp-tRNA(Asn) or phospho-Glu-tRNA(Gln).</text>
</comment>
<dbReference type="Pfam" id="PF02686">
    <property type="entry name" value="GatC"/>
    <property type="match status" value="1"/>
</dbReference>
<evidence type="ECO:0000256" key="6">
    <source>
        <dbReference type="HAMAP-Rule" id="MF_00122"/>
    </source>
</evidence>